<evidence type="ECO:0000313" key="3">
    <source>
        <dbReference type="EMBL" id="CAK1592074.1"/>
    </source>
</evidence>
<feature type="region of interest" description="Disordered" evidence="2">
    <location>
        <begin position="31"/>
        <end position="63"/>
    </location>
</feature>
<sequence length="183" mass="20012">MPEEETIQHEMEAGEEIVEIIFMPQCNEYDLLETERDQASPAPQITSGSRATAVASPPPTEEQVQEVTMESPAPQITVSGSRAATVVTSPPTLRQERRRRIRNLHPRKTVAERANITRRDILAVAKSNAESMRMLAAATQVQAEAAKMQAEAAKVQAEASLLLAQAANKIGDALILFVNKNNK</sequence>
<evidence type="ECO:0000313" key="4">
    <source>
        <dbReference type="Proteomes" id="UP001314205"/>
    </source>
</evidence>
<feature type="compositionally biased region" description="Polar residues" evidence="2">
    <location>
        <begin position="41"/>
        <end position="50"/>
    </location>
</feature>
<reference evidence="3 4" key="1">
    <citation type="submission" date="2023-11" db="EMBL/GenBank/DDBJ databases">
        <authorList>
            <person name="Hedman E."/>
            <person name="Englund M."/>
            <person name="Stromberg M."/>
            <person name="Nyberg Akerstrom W."/>
            <person name="Nylinder S."/>
            <person name="Jareborg N."/>
            <person name="Kallberg Y."/>
            <person name="Kronander E."/>
        </authorList>
    </citation>
    <scope>NUCLEOTIDE SEQUENCE [LARGE SCALE GENOMIC DNA]</scope>
</reference>
<name>A0AAV1LDF8_9NEOP</name>
<organism evidence="3 4">
    <name type="scientific">Parnassius mnemosyne</name>
    <name type="common">clouded apollo</name>
    <dbReference type="NCBI Taxonomy" id="213953"/>
    <lineage>
        <taxon>Eukaryota</taxon>
        <taxon>Metazoa</taxon>
        <taxon>Ecdysozoa</taxon>
        <taxon>Arthropoda</taxon>
        <taxon>Hexapoda</taxon>
        <taxon>Insecta</taxon>
        <taxon>Pterygota</taxon>
        <taxon>Neoptera</taxon>
        <taxon>Endopterygota</taxon>
        <taxon>Lepidoptera</taxon>
        <taxon>Glossata</taxon>
        <taxon>Ditrysia</taxon>
        <taxon>Papilionoidea</taxon>
        <taxon>Papilionidae</taxon>
        <taxon>Parnassiinae</taxon>
        <taxon>Parnassini</taxon>
        <taxon>Parnassius</taxon>
        <taxon>Driopa</taxon>
    </lineage>
</organism>
<comment type="caution">
    <text evidence="3">The sequence shown here is derived from an EMBL/GenBank/DDBJ whole genome shotgun (WGS) entry which is preliminary data.</text>
</comment>
<gene>
    <name evidence="3" type="ORF">PARMNEM_LOCUS12131</name>
</gene>
<evidence type="ECO:0000256" key="1">
    <source>
        <dbReference type="SAM" id="Coils"/>
    </source>
</evidence>
<proteinExistence type="predicted"/>
<keyword evidence="1" id="KW-0175">Coiled coil</keyword>
<feature type="coiled-coil region" evidence="1">
    <location>
        <begin position="138"/>
        <end position="165"/>
    </location>
</feature>
<keyword evidence="4" id="KW-1185">Reference proteome</keyword>
<protein>
    <submittedName>
        <fullName evidence="3">Uncharacterized protein</fullName>
    </submittedName>
</protein>
<accession>A0AAV1LDF8</accession>
<dbReference type="Proteomes" id="UP001314205">
    <property type="component" value="Unassembled WGS sequence"/>
</dbReference>
<dbReference type="EMBL" id="CAVLGL010000087">
    <property type="protein sequence ID" value="CAK1592074.1"/>
    <property type="molecule type" value="Genomic_DNA"/>
</dbReference>
<dbReference type="AlphaFoldDB" id="A0AAV1LDF8"/>
<evidence type="ECO:0000256" key="2">
    <source>
        <dbReference type="SAM" id="MobiDB-lite"/>
    </source>
</evidence>